<name>A0A8X6Y3Z3_9ARAC</name>
<evidence type="ECO:0000256" key="2">
    <source>
        <dbReference type="SAM" id="MobiDB-lite"/>
    </source>
</evidence>
<protein>
    <submittedName>
        <fullName evidence="3">Uncharacterized protein</fullName>
    </submittedName>
</protein>
<feature type="compositionally biased region" description="Pro residues" evidence="2">
    <location>
        <begin position="239"/>
        <end position="252"/>
    </location>
</feature>
<feature type="region of interest" description="Disordered" evidence="2">
    <location>
        <begin position="54"/>
        <end position="114"/>
    </location>
</feature>
<keyword evidence="4" id="KW-1185">Reference proteome</keyword>
<feature type="region of interest" description="Disordered" evidence="2">
    <location>
        <begin position="217"/>
        <end position="254"/>
    </location>
</feature>
<dbReference type="Proteomes" id="UP000886998">
    <property type="component" value="Unassembled WGS sequence"/>
</dbReference>
<dbReference type="EMBL" id="BMAV01015169">
    <property type="protein sequence ID" value="GFY64261.1"/>
    <property type="molecule type" value="Genomic_DNA"/>
</dbReference>
<comment type="caution">
    <text evidence="3">The sequence shown here is derived from an EMBL/GenBank/DDBJ whole genome shotgun (WGS) entry which is preliminary data.</text>
</comment>
<feature type="non-terminal residue" evidence="3">
    <location>
        <position position="1"/>
    </location>
</feature>
<keyword evidence="1" id="KW-0175">Coiled coil</keyword>
<dbReference type="AlphaFoldDB" id="A0A8X6Y3Z3"/>
<gene>
    <name evidence="3" type="primary">NCL1_45253</name>
    <name evidence="3" type="ORF">TNIN_90761</name>
</gene>
<accession>A0A8X6Y3Z3</accession>
<dbReference type="OrthoDB" id="6437407at2759"/>
<proteinExistence type="predicted"/>
<evidence type="ECO:0000313" key="3">
    <source>
        <dbReference type="EMBL" id="GFY64261.1"/>
    </source>
</evidence>
<evidence type="ECO:0000313" key="4">
    <source>
        <dbReference type="Proteomes" id="UP000886998"/>
    </source>
</evidence>
<organism evidence="3 4">
    <name type="scientific">Trichonephila inaurata madagascariensis</name>
    <dbReference type="NCBI Taxonomy" id="2747483"/>
    <lineage>
        <taxon>Eukaryota</taxon>
        <taxon>Metazoa</taxon>
        <taxon>Ecdysozoa</taxon>
        <taxon>Arthropoda</taxon>
        <taxon>Chelicerata</taxon>
        <taxon>Arachnida</taxon>
        <taxon>Araneae</taxon>
        <taxon>Araneomorphae</taxon>
        <taxon>Entelegynae</taxon>
        <taxon>Araneoidea</taxon>
        <taxon>Nephilidae</taxon>
        <taxon>Trichonephila</taxon>
        <taxon>Trichonephila inaurata</taxon>
    </lineage>
</organism>
<feature type="compositionally biased region" description="Basic and acidic residues" evidence="2">
    <location>
        <begin position="54"/>
        <end position="64"/>
    </location>
</feature>
<feature type="compositionally biased region" description="Polar residues" evidence="2">
    <location>
        <begin position="105"/>
        <end position="114"/>
    </location>
</feature>
<feature type="coiled-coil region" evidence="1">
    <location>
        <begin position="135"/>
        <end position="207"/>
    </location>
</feature>
<feature type="compositionally biased region" description="Basic and acidic residues" evidence="2">
    <location>
        <begin position="217"/>
        <end position="238"/>
    </location>
</feature>
<reference evidence="3" key="1">
    <citation type="submission" date="2020-08" db="EMBL/GenBank/DDBJ databases">
        <title>Multicomponent nature underlies the extraordinary mechanical properties of spider dragline silk.</title>
        <authorList>
            <person name="Kono N."/>
            <person name="Nakamura H."/>
            <person name="Mori M."/>
            <person name="Yoshida Y."/>
            <person name="Ohtoshi R."/>
            <person name="Malay A.D."/>
            <person name="Moran D.A.P."/>
            <person name="Tomita M."/>
            <person name="Numata K."/>
            <person name="Arakawa K."/>
        </authorList>
    </citation>
    <scope>NUCLEOTIDE SEQUENCE</scope>
</reference>
<sequence>KDKELQSHRRVLEESRSVTPRSLLDFVDYEKLLAKRKEEESKFRNLNYAEPSFDRSISKSEISQKENINTTLEDPIKPYADISVPKKTSGPVQRTGGGGEPVKDSSGNLITNRGFKESTSLGYFPFQEDVSKHKKDFYREELRKQIEEKKRLKELEKQKAQHLEDQIAQRMEQQRRQMQMEYENELKKNILRKEQRQQERLQQLEEFQRRDAALRNRKTREIETTRITKEPEILDFREPSPPPKRSTSPPVPSVRSKVILERVVSPEVATKTQSLSEVKPENIFSSLAEIRRTIMKDQQNLRKDLRESYEVMNRRTVKDVLDDSEELT</sequence>
<evidence type="ECO:0000256" key="1">
    <source>
        <dbReference type="SAM" id="Coils"/>
    </source>
</evidence>